<evidence type="ECO:0000313" key="2">
    <source>
        <dbReference type="EMBL" id="SDL83852.1"/>
    </source>
</evidence>
<sequence>MRTRINPIEARIHCAFLSGRTGPGIQKGGKNMYETPTLVETGSFADLTRAPKRKRGHDHRCKNRRPKGGHGY</sequence>
<feature type="region of interest" description="Disordered" evidence="1">
    <location>
        <begin position="46"/>
        <end position="72"/>
    </location>
</feature>
<dbReference type="Proteomes" id="UP000198680">
    <property type="component" value="Unassembled WGS sequence"/>
</dbReference>
<keyword evidence="3" id="KW-1185">Reference proteome</keyword>
<protein>
    <submittedName>
        <fullName evidence="2">Uncharacterized protein</fullName>
    </submittedName>
</protein>
<evidence type="ECO:0000313" key="3">
    <source>
        <dbReference type="Proteomes" id="UP000198680"/>
    </source>
</evidence>
<proteinExistence type="predicted"/>
<accession>A0A1G9NBL0</accession>
<dbReference type="EMBL" id="FNHE01000002">
    <property type="protein sequence ID" value="SDL83852.1"/>
    <property type="molecule type" value="Genomic_DNA"/>
</dbReference>
<name>A0A1G9NBL0_9ACTN</name>
<feature type="compositionally biased region" description="Basic residues" evidence="1">
    <location>
        <begin position="50"/>
        <end position="72"/>
    </location>
</feature>
<dbReference type="AlphaFoldDB" id="A0A1G9NBL0"/>
<organism evidence="2 3">
    <name type="scientific">Geodermatophilus siccatus</name>
    <dbReference type="NCBI Taxonomy" id="1137991"/>
    <lineage>
        <taxon>Bacteria</taxon>
        <taxon>Bacillati</taxon>
        <taxon>Actinomycetota</taxon>
        <taxon>Actinomycetes</taxon>
        <taxon>Geodermatophilales</taxon>
        <taxon>Geodermatophilaceae</taxon>
        <taxon>Geodermatophilus</taxon>
    </lineage>
</organism>
<reference evidence="3" key="1">
    <citation type="submission" date="2016-10" db="EMBL/GenBank/DDBJ databases">
        <authorList>
            <person name="Varghese N."/>
            <person name="Submissions S."/>
        </authorList>
    </citation>
    <scope>NUCLEOTIDE SEQUENCE [LARGE SCALE GENOMIC DNA]</scope>
    <source>
        <strain evidence="3">DSM 45419</strain>
    </source>
</reference>
<gene>
    <name evidence="2" type="ORF">SAMN05660642_00969</name>
</gene>
<dbReference type="STRING" id="1137991.SAMN05660642_00969"/>
<dbReference type="NCBIfam" id="NF033521">
    <property type="entry name" value="lasso_leader_L3"/>
    <property type="match status" value="1"/>
</dbReference>
<evidence type="ECO:0000256" key="1">
    <source>
        <dbReference type="SAM" id="MobiDB-lite"/>
    </source>
</evidence>